<dbReference type="PANTHER" id="PTHR33392:SF10">
    <property type="entry name" value="POLYISOPRENYL-TEICHOIC ACID--PEPTIDOGLYCAN TEICHOIC ACID TRANSFERASE TAGV"/>
    <property type="match status" value="1"/>
</dbReference>
<gene>
    <name evidence="7" type="primary">tagV</name>
    <name evidence="7" type="ORF">GCM10009001_12620</name>
</gene>
<name>A0ABP3QUR6_9BACI</name>
<evidence type="ECO:0000256" key="5">
    <source>
        <dbReference type="SAM" id="Phobius"/>
    </source>
</evidence>
<keyword evidence="4 5" id="KW-1133">Transmembrane helix</keyword>
<evidence type="ECO:0000256" key="4">
    <source>
        <dbReference type="ARBA" id="ARBA00022989"/>
    </source>
</evidence>
<proteinExistence type="inferred from homology"/>
<evidence type="ECO:0000313" key="8">
    <source>
        <dbReference type="Proteomes" id="UP001500866"/>
    </source>
</evidence>
<sequence>MVETRSNSTRHKRKSWKKPVLLIILLLLLLLTVIVIYAAFQGYQAAEEAYHGLDRPGEKSALRNKSATIGEDPISLLLMGVETYATHGQNGRADTLVVVTLNPETNEMTMTSVPRDTRVNLPAEAVGQYAGYHKINAAYTYGSISGYGNNKLTVEAVEDTLNIPIDEYIAVNFKGFRNIVDALGGVTIDIKEGFWEKNIFNDNKRIYFEEGKTTLNGEEALAFVRMRKRDVNTVYPRDARQRQFIQAAVDKAISIKTLFNLGEISDILGKNVETSLRPKEIFNLVRTYASLDSSKIQTTEIGGSDQRVGGSIYFIPSEQGLNQATSKLRESLNLK</sequence>
<dbReference type="Pfam" id="PF03816">
    <property type="entry name" value="LytR_cpsA_psr"/>
    <property type="match status" value="1"/>
</dbReference>
<evidence type="ECO:0000256" key="3">
    <source>
        <dbReference type="ARBA" id="ARBA00022968"/>
    </source>
</evidence>
<evidence type="ECO:0000259" key="6">
    <source>
        <dbReference type="Pfam" id="PF03816"/>
    </source>
</evidence>
<dbReference type="RefSeq" id="WP_343811339.1">
    <property type="nucleotide sequence ID" value="NZ_BAAADS010000009.1"/>
</dbReference>
<dbReference type="Gene3D" id="3.40.630.190">
    <property type="entry name" value="LCP protein"/>
    <property type="match status" value="1"/>
</dbReference>
<dbReference type="GO" id="GO:0016740">
    <property type="term" value="F:transferase activity"/>
    <property type="evidence" value="ECO:0007669"/>
    <property type="project" value="UniProtKB-KW"/>
</dbReference>
<keyword evidence="8" id="KW-1185">Reference proteome</keyword>
<comment type="caution">
    <text evidence="7">The sequence shown here is derived from an EMBL/GenBank/DDBJ whole genome shotgun (WGS) entry which is preliminary data.</text>
</comment>
<comment type="similarity">
    <text evidence="1">Belongs to the LytR/CpsA/Psr (LCP) family.</text>
</comment>
<reference evidence="8" key="1">
    <citation type="journal article" date="2019" name="Int. J. Syst. Evol. Microbiol.">
        <title>The Global Catalogue of Microorganisms (GCM) 10K type strain sequencing project: providing services to taxonomists for standard genome sequencing and annotation.</title>
        <authorList>
            <consortium name="The Broad Institute Genomics Platform"/>
            <consortium name="The Broad Institute Genome Sequencing Center for Infectious Disease"/>
            <person name="Wu L."/>
            <person name="Ma J."/>
        </authorList>
    </citation>
    <scope>NUCLEOTIDE SEQUENCE [LARGE SCALE GENOMIC DNA]</scope>
    <source>
        <strain evidence="8">JCM 15395</strain>
    </source>
</reference>
<accession>A0ABP3QUR6</accession>
<evidence type="ECO:0000256" key="2">
    <source>
        <dbReference type="ARBA" id="ARBA00022692"/>
    </source>
</evidence>
<dbReference type="Proteomes" id="UP001500866">
    <property type="component" value="Unassembled WGS sequence"/>
</dbReference>
<dbReference type="PANTHER" id="PTHR33392">
    <property type="entry name" value="POLYISOPRENYL-TEICHOIC ACID--PEPTIDOGLYCAN TEICHOIC ACID TRANSFERASE TAGU"/>
    <property type="match status" value="1"/>
</dbReference>
<dbReference type="NCBIfam" id="TIGR00350">
    <property type="entry name" value="lytR_cpsA_psr"/>
    <property type="match status" value="1"/>
</dbReference>
<dbReference type="InterPro" id="IPR050922">
    <property type="entry name" value="LytR/CpsA/Psr_CW_biosynth"/>
</dbReference>
<keyword evidence="7" id="KW-0808">Transferase</keyword>
<dbReference type="EMBL" id="BAAADS010000009">
    <property type="protein sequence ID" value="GAA0597976.1"/>
    <property type="molecule type" value="Genomic_DNA"/>
</dbReference>
<keyword evidence="3" id="KW-0735">Signal-anchor</keyword>
<keyword evidence="5" id="KW-0472">Membrane</keyword>
<protein>
    <submittedName>
        <fullName evidence="7">Polyisoprenyl-teichoic acid--peptidoglycan teichoic acid transferase TagV</fullName>
    </submittedName>
</protein>
<dbReference type="InterPro" id="IPR004474">
    <property type="entry name" value="LytR_CpsA_psr"/>
</dbReference>
<feature type="transmembrane region" description="Helical" evidence="5">
    <location>
        <begin position="20"/>
        <end position="40"/>
    </location>
</feature>
<feature type="domain" description="Cell envelope-related transcriptional attenuator" evidence="6">
    <location>
        <begin position="92"/>
        <end position="252"/>
    </location>
</feature>
<evidence type="ECO:0000313" key="7">
    <source>
        <dbReference type="EMBL" id="GAA0597976.1"/>
    </source>
</evidence>
<keyword evidence="2 5" id="KW-0812">Transmembrane</keyword>
<evidence type="ECO:0000256" key="1">
    <source>
        <dbReference type="ARBA" id="ARBA00006068"/>
    </source>
</evidence>
<organism evidence="7 8">
    <name type="scientific">Virgibacillus siamensis</name>
    <dbReference type="NCBI Taxonomy" id="480071"/>
    <lineage>
        <taxon>Bacteria</taxon>
        <taxon>Bacillati</taxon>
        <taxon>Bacillota</taxon>
        <taxon>Bacilli</taxon>
        <taxon>Bacillales</taxon>
        <taxon>Bacillaceae</taxon>
        <taxon>Virgibacillus</taxon>
    </lineage>
</organism>